<feature type="repeat" description="ANK" evidence="3">
    <location>
        <begin position="43"/>
        <end position="75"/>
    </location>
</feature>
<accession>A0A1Y1N6S0</accession>
<dbReference type="EMBL" id="VVIM01000739">
    <property type="protein sequence ID" value="KAB0790821.1"/>
    <property type="molecule type" value="Genomic_DNA"/>
</dbReference>
<dbReference type="Gene3D" id="1.25.40.20">
    <property type="entry name" value="Ankyrin repeat-containing domain"/>
    <property type="match status" value="2"/>
</dbReference>
<name>A0A1Y1N6S0_PHOPY</name>
<gene>
    <name evidence="6" type="ORF">PPYR_15176</name>
</gene>
<dbReference type="PROSITE" id="PS51257">
    <property type="entry name" value="PROKAR_LIPOPROTEIN"/>
    <property type="match status" value="1"/>
</dbReference>
<evidence type="ECO:0000313" key="6">
    <source>
        <dbReference type="EMBL" id="KAB0790821.1"/>
    </source>
</evidence>
<organism evidence="5">
    <name type="scientific">Photinus pyralis</name>
    <name type="common">Common eastern firefly</name>
    <name type="synonym">Lampyris pyralis</name>
    <dbReference type="NCBI Taxonomy" id="7054"/>
    <lineage>
        <taxon>Eukaryota</taxon>
        <taxon>Metazoa</taxon>
        <taxon>Ecdysozoa</taxon>
        <taxon>Arthropoda</taxon>
        <taxon>Hexapoda</taxon>
        <taxon>Insecta</taxon>
        <taxon>Pterygota</taxon>
        <taxon>Neoptera</taxon>
        <taxon>Endopterygota</taxon>
        <taxon>Coleoptera</taxon>
        <taxon>Polyphaga</taxon>
        <taxon>Elateriformia</taxon>
        <taxon>Elateroidea</taxon>
        <taxon>Lampyridae</taxon>
        <taxon>Lampyrinae</taxon>
        <taxon>Photinus</taxon>
    </lineage>
</organism>
<feature type="signal peptide" evidence="4">
    <location>
        <begin position="1"/>
        <end position="26"/>
    </location>
</feature>
<evidence type="ECO:0000256" key="3">
    <source>
        <dbReference type="PROSITE-ProRule" id="PRU00023"/>
    </source>
</evidence>
<dbReference type="OrthoDB" id="9995210at2759"/>
<dbReference type="Pfam" id="PF12796">
    <property type="entry name" value="Ank_2"/>
    <property type="match status" value="1"/>
</dbReference>
<evidence type="ECO:0000313" key="7">
    <source>
        <dbReference type="Proteomes" id="UP000327044"/>
    </source>
</evidence>
<feature type="repeat" description="ANK" evidence="3">
    <location>
        <begin position="76"/>
        <end position="108"/>
    </location>
</feature>
<protein>
    <submittedName>
        <fullName evidence="5">Uncharacterized protein</fullName>
    </submittedName>
</protein>
<dbReference type="PROSITE" id="PS50297">
    <property type="entry name" value="ANK_REP_REGION"/>
    <property type="match status" value="3"/>
</dbReference>
<feature type="chain" id="PRO_5036029899" evidence="4">
    <location>
        <begin position="27"/>
        <end position="246"/>
    </location>
</feature>
<reference evidence="6" key="3">
    <citation type="submission" date="2019-08" db="EMBL/GenBank/DDBJ databases">
        <authorList>
            <consortium name="Photinus pyralis genome working group"/>
            <person name="Fallon T.R."/>
            <person name="Sander Lower S.E."/>
            <person name="Weng J.-K."/>
        </authorList>
    </citation>
    <scope>NUCLEOTIDE SEQUENCE</scope>
    <source>
        <strain evidence="6">1611_PpyrPB1</strain>
        <tissue evidence="6">Whole body</tissue>
    </source>
</reference>
<evidence type="ECO:0000256" key="1">
    <source>
        <dbReference type="ARBA" id="ARBA00022737"/>
    </source>
</evidence>
<dbReference type="SMART" id="SM00248">
    <property type="entry name" value="ANK"/>
    <property type="match status" value="6"/>
</dbReference>
<dbReference type="PROSITE" id="PS50088">
    <property type="entry name" value="ANK_REPEAT"/>
    <property type="match status" value="3"/>
</dbReference>
<keyword evidence="1" id="KW-0677">Repeat</keyword>
<dbReference type="InterPro" id="IPR036770">
    <property type="entry name" value="Ankyrin_rpt-contain_sf"/>
</dbReference>
<reference evidence="5" key="1">
    <citation type="journal article" date="2016" name="Sci. Rep.">
        <title>Molecular characterization of firefly nuptial gifts: a multi-omics approach sheds light on postcopulatory sexual selection.</title>
        <authorList>
            <person name="Al-Wathiqui N."/>
            <person name="Fallon T.R."/>
            <person name="South A."/>
            <person name="Weng J.K."/>
            <person name="Lewis S.M."/>
        </authorList>
    </citation>
    <scope>NUCLEOTIDE SEQUENCE</scope>
</reference>
<evidence type="ECO:0000256" key="2">
    <source>
        <dbReference type="ARBA" id="ARBA00023043"/>
    </source>
</evidence>
<dbReference type="EMBL" id="GEZM01011242">
    <property type="protein sequence ID" value="JAV93573.1"/>
    <property type="molecule type" value="Transcribed_RNA"/>
</dbReference>
<dbReference type="InterPro" id="IPR002110">
    <property type="entry name" value="Ankyrin_rpt"/>
</dbReference>
<sequence>MKHAFFSISFFAFCACAFSLPQSSRSHVHGKNNSEYVNSKTKEGDTALHLSIKRGYHNITRLLLERGANVNSKDQDGYTPVHKATLFNYPNIMRLLIRRKADVNIPNANGYTPLLTAVSNEYLEAVQILVENNATISSNNDTSLNPLAAAIRQDSVAILRLFFAKGVKANDKVAGAPLLQLAVINAAADATKFLLENGADYTFKTEDGETLLYLAIYNDFTNLAELILTVTTPSPSNDLHEQVKIQ</sequence>
<dbReference type="PANTHER" id="PTHR24198:SF165">
    <property type="entry name" value="ANKYRIN REPEAT-CONTAINING PROTEIN-RELATED"/>
    <property type="match status" value="1"/>
</dbReference>
<dbReference type="AlphaFoldDB" id="A0A1Y1N6S0"/>
<keyword evidence="7" id="KW-1185">Reference proteome</keyword>
<reference evidence="6 7" key="2">
    <citation type="journal article" date="2018" name="Elife">
        <title>Firefly genomes illuminate parallel origins of bioluminescence in beetles.</title>
        <authorList>
            <person name="Fallon T.R."/>
            <person name="Lower S.E."/>
            <person name="Chang C.H."/>
            <person name="Bessho-Uehara M."/>
            <person name="Martin G.J."/>
            <person name="Bewick A.J."/>
            <person name="Behringer M."/>
            <person name="Debat H.J."/>
            <person name="Wong I."/>
            <person name="Day J.C."/>
            <person name="Suvorov A."/>
            <person name="Silva C.J."/>
            <person name="Stanger-Hall K.F."/>
            <person name="Hall D.W."/>
            <person name="Schmitz R.J."/>
            <person name="Nelson D.R."/>
            <person name="Lewis S.M."/>
            <person name="Shigenobu S."/>
            <person name="Bybee S.M."/>
            <person name="Larracuente A.M."/>
            <person name="Oba Y."/>
            <person name="Weng J.K."/>
        </authorList>
    </citation>
    <scope>NUCLEOTIDE SEQUENCE [LARGE SCALE GENOMIC DNA]</scope>
    <source>
        <strain evidence="6">1611_PpyrPB1</strain>
        <tissue evidence="6">Whole body</tissue>
    </source>
</reference>
<feature type="repeat" description="ANK" evidence="3">
    <location>
        <begin position="109"/>
        <end position="141"/>
    </location>
</feature>
<dbReference type="PANTHER" id="PTHR24198">
    <property type="entry name" value="ANKYRIN REPEAT AND PROTEIN KINASE DOMAIN-CONTAINING PROTEIN"/>
    <property type="match status" value="1"/>
</dbReference>
<dbReference type="Proteomes" id="UP000327044">
    <property type="component" value="Unassembled WGS sequence"/>
</dbReference>
<evidence type="ECO:0000256" key="4">
    <source>
        <dbReference type="SAM" id="SignalP"/>
    </source>
</evidence>
<dbReference type="SUPFAM" id="SSF48403">
    <property type="entry name" value="Ankyrin repeat"/>
    <property type="match status" value="1"/>
</dbReference>
<dbReference type="Pfam" id="PF00023">
    <property type="entry name" value="Ank"/>
    <property type="match status" value="1"/>
</dbReference>
<evidence type="ECO:0000313" key="5">
    <source>
        <dbReference type="EMBL" id="JAV93573.1"/>
    </source>
</evidence>
<proteinExistence type="predicted"/>
<keyword evidence="4" id="KW-0732">Signal</keyword>
<keyword evidence="2 3" id="KW-0040">ANK repeat</keyword>
<dbReference type="InParanoid" id="A0A1Y1N6S0"/>